<name>A0AAE1NUS7_9EUCA</name>
<comment type="caution">
    <text evidence="1">The sequence shown here is derived from an EMBL/GenBank/DDBJ whole genome shotgun (WGS) entry which is preliminary data.</text>
</comment>
<proteinExistence type="predicted"/>
<evidence type="ECO:0000313" key="1">
    <source>
        <dbReference type="EMBL" id="KAK4296664.1"/>
    </source>
</evidence>
<keyword evidence="2" id="KW-1185">Reference proteome</keyword>
<dbReference type="EMBL" id="JAWZYT010003802">
    <property type="protein sequence ID" value="KAK4296664.1"/>
    <property type="molecule type" value="Genomic_DNA"/>
</dbReference>
<protein>
    <submittedName>
        <fullName evidence="1">Uncharacterized protein</fullName>
    </submittedName>
</protein>
<reference evidence="1" key="1">
    <citation type="submission" date="2023-11" db="EMBL/GenBank/DDBJ databases">
        <title>Genome assemblies of two species of porcelain crab, Petrolisthes cinctipes and Petrolisthes manimaculis (Anomura: Porcellanidae).</title>
        <authorList>
            <person name="Angst P."/>
        </authorList>
    </citation>
    <scope>NUCLEOTIDE SEQUENCE</scope>
    <source>
        <strain evidence="1">PB745_02</strain>
        <tissue evidence="1">Gill</tissue>
    </source>
</reference>
<dbReference type="Proteomes" id="UP001292094">
    <property type="component" value="Unassembled WGS sequence"/>
</dbReference>
<organism evidence="1 2">
    <name type="scientific">Petrolisthes manimaculis</name>
    <dbReference type="NCBI Taxonomy" id="1843537"/>
    <lineage>
        <taxon>Eukaryota</taxon>
        <taxon>Metazoa</taxon>
        <taxon>Ecdysozoa</taxon>
        <taxon>Arthropoda</taxon>
        <taxon>Crustacea</taxon>
        <taxon>Multicrustacea</taxon>
        <taxon>Malacostraca</taxon>
        <taxon>Eumalacostraca</taxon>
        <taxon>Eucarida</taxon>
        <taxon>Decapoda</taxon>
        <taxon>Pleocyemata</taxon>
        <taxon>Anomura</taxon>
        <taxon>Galatheoidea</taxon>
        <taxon>Porcellanidae</taxon>
        <taxon>Petrolisthes</taxon>
    </lineage>
</organism>
<accession>A0AAE1NUS7</accession>
<dbReference type="AlphaFoldDB" id="A0AAE1NUS7"/>
<evidence type="ECO:0000313" key="2">
    <source>
        <dbReference type="Proteomes" id="UP001292094"/>
    </source>
</evidence>
<gene>
    <name evidence="1" type="ORF">Pmani_030858</name>
</gene>
<sequence>MKHFPRMELKGCWDTKRHLYQHRLSTDATTHAPHTASLGTNTALLCPALPYPPTPHARVAGVADVVRQPQPQPVPLPVTLKPRPDVFPRYSCHLVVAGARADVAVWRRWRGRMITLILFRSGDSQMLHINPLVHGLTSLEFLFFRNRNVYDARARSYRPQQTDIIL</sequence>